<reference evidence="1 2" key="1">
    <citation type="submission" date="2017-03" db="EMBL/GenBank/DDBJ databases">
        <title>The genome sequence of Candidatus Rickettsiella viridis.</title>
        <authorList>
            <person name="Nikoh N."/>
            <person name="Tsuchida T."/>
            <person name="Yamaguchi K."/>
            <person name="Maeda T."/>
            <person name="Shigenobu S."/>
            <person name="Fukatsu T."/>
        </authorList>
    </citation>
    <scope>NUCLEOTIDE SEQUENCE [LARGE SCALE GENOMIC DNA]</scope>
    <source>
        <strain evidence="1 2">Ap-RA04</strain>
    </source>
</reference>
<dbReference type="KEGG" id="rvi:RVIR1_13400"/>
<gene>
    <name evidence="1" type="ORF">RVIR1_13400</name>
</gene>
<evidence type="ECO:0000313" key="2">
    <source>
        <dbReference type="Proteomes" id="UP000282483"/>
    </source>
</evidence>
<dbReference type="Proteomes" id="UP000282483">
    <property type="component" value="Chromosome"/>
</dbReference>
<dbReference type="AlphaFoldDB" id="A0A2Z5V7V2"/>
<keyword evidence="2" id="KW-1185">Reference proteome</keyword>
<evidence type="ECO:0000313" key="1">
    <source>
        <dbReference type="EMBL" id="BBB15787.1"/>
    </source>
</evidence>
<organism evidence="1 2">
    <name type="scientific">Candidatus Rickettsiella viridis</name>
    <dbReference type="NCBI Taxonomy" id="676208"/>
    <lineage>
        <taxon>Bacteria</taxon>
        <taxon>Pseudomonadati</taxon>
        <taxon>Pseudomonadota</taxon>
        <taxon>Gammaproteobacteria</taxon>
        <taxon>Legionellales</taxon>
        <taxon>Coxiellaceae</taxon>
        <taxon>Rickettsiella</taxon>
    </lineage>
</organism>
<proteinExistence type="predicted"/>
<sequence>MPEHNSPRSYSSISYYITEFFSFLFKKTILPLMDRIASFLTRKIEKKIEHNLEKRLARNDFCFALLNTLYKWGCVTQENYKYYAEVRKHHSGTEFLMGMLLGKAKKKESVYAGNTVDNDSFDISAQSGLFKGGVYVLAVAAWVSYKCYETYSTLKNGQVISLDKDSNSLDKIYFAKILLRRTKRIVNSTGWDKEGKDLFFRPVKCPDGLQRVRKCLADIDSILDKSELTELINKINEIRDLVTKKSKGPNLYQPHWYRSLRTQRTYEMLSDIYEAYSKCTFEPQDDWVKIKEEDENALIFTDKLYSDDWGPFLPKTKEDTELASDHLGSSFATPLADNRIENTLIGKTSSFFKSHVDSLISALSSFSGEIKDVVKMCSSARLLF</sequence>
<protein>
    <submittedName>
        <fullName evidence="1">Dipeptide ABC transporter permease component</fullName>
    </submittedName>
</protein>
<name>A0A2Z5V7V2_9COXI</name>
<dbReference type="EMBL" id="AP018005">
    <property type="protein sequence ID" value="BBB15787.1"/>
    <property type="molecule type" value="Genomic_DNA"/>
</dbReference>
<accession>A0A2Z5V7V2</accession>